<feature type="domain" description="ABC transmembrane type-1" evidence="15">
    <location>
        <begin position="338"/>
        <end position="431"/>
    </location>
</feature>
<proteinExistence type="predicted"/>
<feature type="region of interest" description="Disordered" evidence="12">
    <location>
        <begin position="279"/>
        <end position="305"/>
    </location>
</feature>
<comment type="subcellular location">
    <subcellularLocation>
        <location evidence="2">Cell membrane</location>
        <topology evidence="2">Multi-pass membrane protein</topology>
    </subcellularLocation>
    <subcellularLocation>
        <location evidence="1">Vacuole membrane</location>
        <topology evidence="1">Multi-pass membrane protein</topology>
    </subcellularLocation>
</comment>
<dbReference type="GeneID" id="64662250"/>
<keyword evidence="7" id="KW-0547">Nucleotide-binding</keyword>
<dbReference type="PANTHER" id="PTHR24223:SF443">
    <property type="entry name" value="MULTIDRUG-RESISTANCE LIKE PROTEIN 1, ISOFORM I"/>
    <property type="match status" value="1"/>
</dbReference>
<feature type="transmembrane region" description="Helical" evidence="13">
    <location>
        <begin position="372"/>
        <end position="395"/>
    </location>
</feature>
<feature type="domain" description="ABC transporter" evidence="14">
    <location>
        <begin position="469"/>
        <end position="709"/>
    </location>
</feature>
<dbReference type="InterPro" id="IPR011527">
    <property type="entry name" value="ABC1_TM_dom"/>
</dbReference>
<evidence type="ECO:0000256" key="8">
    <source>
        <dbReference type="ARBA" id="ARBA00022840"/>
    </source>
</evidence>
<dbReference type="PROSITE" id="PS50929">
    <property type="entry name" value="ABC_TM1F"/>
    <property type="match status" value="1"/>
</dbReference>
<evidence type="ECO:0000259" key="14">
    <source>
        <dbReference type="PROSITE" id="PS50893"/>
    </source>
</evidence>
<dbReference type="Proteomes" id="UP001195769">
    <property type="component" value="Unassembled WGS sequence"/>
</dbReference>
<dbReference type="SUPFAM" id="SSF52540">
    <property type="entry name" value="P-loop containing nucleoside triphosphate hydrolases"/>
    <property type="match status" value="2"/>
</dbReference>
<dbReference type="Pfam" id="PF00005">
    <property type="entry name" value="ABC_tran"/>
    <property type="match status" value="2"/>
</dbReference>
<feature type="transmembrane region" description="Helical" evidence="13">
    <location>
        <begin position="401"/>
        <end position="423"/>
    </location>
</feature>
<dbReference type="PROSITE" id="PS50893">
    <property type="entry name" value="ABC_TRANSPORTER_2"/>
    <property type="match status" value="2"/>
</dbReference>
<dbReference type="Gene3D" id="3.40.50.300">
    <property type="entry name" value="P-loop containing nucleotide triphosphate hydrolases"/>
    <property type="match status" value="3"/>
</dbReference>
<protein>
    <submittedName>
        <fullName evidence="17">P-loop containing nucleoside triphosphate hydrolase protein</fullName>
    </submittedName>
</protein>
<organism evidence="17 18">
    <name type="scientific">Suillus fuscotomentosus</name>
    <dbReference type="NCBI Taxonomy" id="1912939"/>
    <lineage>
        <taxon>Eukaryota</taxon>
        <taxon>Fungi</taxon>
        <taxon>Dikarya</taxon>
        <taxon>Basidiomycota</taxon>
        <taxon>Agaricomycotina</taxon>
        <taxon>Agaricomycetes</taxon>
        <taxon>Agaricomycetidae</taxon>
        <taxon>Boletales</taxon>
        <taxon>Suillineae</taxon>
        <taxon>Suillaceae</taxon>
        <taxon>Suillus</taxon>
    </lineage>
</organism>
<reference evidence="17" key="1">
    <citation type="journal article" date="2020" name="New Phytol.">
        <title>Comparative genomics reveals dynamic genome evolution in host specialist ectomycorrhizal fungi.</title>
        <authorList>
            <person name="Lofgren L.A."/>
            <person name="Nguyen N.H."/>
            <person name="Vilgalys R."/>
            <person name="Ruytinx J."/>
            <person name="Liao H.L."/>
            <person name="Branco S."/>
            <person name="Kuo A."/>
            <person name="LaButti K."/>
            <person name="Lipzen A."/>
            <person name="Andreopoulos W."/>
            <person name="Pangilinan J."/>
            <person name="Riley R."/>
            <person name="Hundley H."/>
            <person name="Na H."/>
            <person name="Barry K."/>
            <person name="Grigoriev I.V."/>
            <person name="Stajich J.E."/>
            <person name="Kennedy P.G."/>
        </authorList>
    </citation>
    <scope>NUCLEOTIDE SEQUENCE</scope>
    <source>
        <strain evidence="17">FC203</strain>
    </source>
</reference>
<evidence type="ECO:0000256" key="2">
    <source>
        <dbReference type="ARBA" id="ARBA00004651"/>
    </source>
</evidence>
<dbReference type="InterPro" id="IPR017871">
    <property type="entry name" value="ABC_transporter-like_CS"/>
</dbReference>
<dbReference type="SMART" id="SM00382">
    <property type="entry name" value="AAA"/>
    <property type="match status" value="1"/>
</dbReference>
<dbReference type="AlphaFoldDB" id="A0AAD4HFV8"/>
<keyword evidence="4" id="KW-1003">Cell membrane</keyword>
<dbReference type="PANTHER" id="PTHR24223">
    <property type="entry name" value="ATP-BINDING CASSETTE SUB-FAMILY C"/>
    <property type="match status" value="1"/>
</dbReference>
<name>A0AAD4HFV8_9AGAM</name>
<evidence type="ECO:0000256" key="9">
    <source>
        <dbReference type="ARBA" id="ARBA00022989"/>
    </source>
</evidence>
<dbReference type="Gene3D" id="1.20.1560.10">
    <property type="entry name" value="ABC transporter type 1, transmembrane domain"/>
    <property type="match status" value="1"/>
</dbReference>
<sequence>MARIVPTYGGPYAGAAFLKILQDILALLQHQLLQRCSQPPRWSEHARGIRCCHHHICGIYAMFSQVTSNVVEALQNALVKVQKSSLDVGDEWNRQDTSAALEDINLTVHKGELVGVLGSVGSGKSSLLSAIIGDVRKTEGEVALFGNVAYAAQTPWILSALVQGDILFSHEYDEALYNLVIEACALKPNLDFLLQGDLTEVGEKAITLPSIPTLPDTSLIMGPQGLLATKARVLVTNSISYLKYFDQLVYLRRGMILESGSYSELMSNPDSEVRKLVHGHATSGSNSGTTTPGRSSGMTTPTTSEGHMQATLVGELESVSEKVPSRDVTSRNPGLFAIRAYDQQAGFIANNAASIVRNQLCYLPSTSINRWLAVRLEFVGAVIILVTAVLAVSAVVTSDVYAGLISIVLSYALNATGSLNWFVRSASEVEQNVVSVERIFHYAKDLEPEAPYEIPENKPTSGWPTAGEVEFREYSARYRPGLDLVLKDISMTVVSYFAGFLAYVCQLEMLQKPKENLLLTLFRIIEPASGAIFIDDADITKLGLHDLRSAISIVPQNPDSFEGTLRENVDPVGEHRDVDIRTALEHAHLKAYVESPPGALDAPVQEAGSSLSAGQRQLLRFARALLRKTKMLVLDEATSAVDLDTDRAIQETIRGPIFRDVTILTIAHRLNTIMESDGILVLDAGRKRLENKSSIFRSMAMEAGLVHVQLDDAGENARVWNIPIMHNISWVCSEIQHHSHVDIATFLL</sequence>
<evidence type="ECO:0000256" key="1">
    <source>
        <dbReference type="ARBA" id="ARBA00004128"/>
    </source>
</evidence>
<dbReference type="EMBL" id="JABBWK010000071">
    <property type="protein sequence ID" value="KAG1895063.1"/>
    <property type="molecule type" value="Genomic_DNA"/>
</dbReference>
<evidence type="ECO:0000256" key="6">
    <source>
        <dbReference type="ARBA" id="ARBA00022737"/>
    </source>
</evidence>
<dbReference type="CDD" id="cd03244">
    <property type="entry name" value="ABCC_MRP_domain2"/>
    <property type="match status" value="1"/>
</dbReference>
<gene>
    <name evidence="17" type="ORF">F5891DRAFT_1194567</name>
    <name evidence="16" type="ORF">F5891DRAFT_1199983</name>
</gene>
<evidence type="ECO:0000313" key="16">
    <source>
        <dbReference type="EMBL" id="KAG1887434.1"/>
    </source>
</evidence>
<dbReference type="GO" id="GO:0005524">
    <property type="term" value="F:ATP binding"/>
    <property type="evidence" value="ECO:0007669"/>
    <property type="project" value="UniProtKB-KW"/>
</dbReference>
<dbReference type="InterPro" id="IPR036640">
    <property type="entry name" value="ABC1_TM_sf"/>
</dbReference>
<dbReference type="GO" id="GO:0005886">
    <property type="term" value="C:plasma membrane"/>
    <property type="evidence" value="ECO:0007669"/>
    <property type="project" value="UniProtKB-SubCell"/>
</dbReference>
<feature type="compositionally biased region" description="Low complexity" evidence="12">
    <location>
        <begin position="282"/>
        <end position="304"/>
    </location>
</feature>
<dbReference type="InterPro" id="IPR050173">
    <property type="entry name" value="ABC_transporter_C-like"/>
</dbReference>
<keyword evidence="5 13" id="KW-0812">Transmembrane</keyword>
<evidence type="ECO:0000256" key="13">
    <source>
        <dbReference type="SAM" id="Phobius"/>
    </source>
</evidence>
<dbReference type="SUPFAM" id="SSF90123">
    <property type="entry name" value="ABC transporter transmembrane region"/>
    <property type="match status" value="1"/>
</dbReference>
<dbReference type="GO" id="GO:0000329">
    <property type="term" value="C:fungal-type vacuole membrane"/>
    <property type="evidence" value="ECO:0007669"/>
    <property type="project" value="UniProtKB-ARBA"/>
</dbReference>
<dbReference type="RefSeq" id="XP_041220639.1">
    <property type="nucleotide sequence ID" value="XM_041367952.1"/>
</dbReference>
<dbReference type="GO" id="GO:0140359">
    <property type="term" value="F:ABC-type transporter activity"/>
    <property type="evidence" value="ECO:0007669"/>
    <property type="project" value="InterPro"/>
</dbReference>
<feature type="domain" description="ABC transporter" evidence="14">
    <location>
        <begin position="86"/>
        <end position="278"/>
    </location>
</feature>
<evidence type="ECO:0000256" key="11">
    <source>
        <dbReference type="ARBA" id="ARBA00023180"/>
    </source>
</evidence>
<evidence type="ECO:0000256" key="10">
    <source>
        <dbReference type="ARBA" id="ARBA00023136"/>
    </source>
</evidence>
<dbReference type="EMBL" id="JABBWK010000213">
    <property type="protein sequence ID" value="KAG1887434.1"/>
    <property type="molecule type" value="Genomic_DNA"/>
</dbReference>
<accession>A0AAD4HFV8</accession>
<dbReference type="FunFam" id="3.40.50.300:FF:002145">
    <property type="entry name" value="ABC transporter (MsbA subfamily)"/>
    <property type="match status" value="1"/>
</dbReference>
<evidence type="ECO:0000313" key="17">
    <source>
        <dbReference type="EMBL" id="KAG1895063.1"/>
    </source>
</evidence>
<dbReference type="PROSITE" id="PS00211">
    <property type="entry name" value="ABC_TRANSPORTER_1"/>
    <property type="match status" value="1"/>
</dbReference>
<dbReference type="InterPro" id="IPR003439">
    <property type="entry name" value="ABC_transporter-like_ATP-bd"/>
</dbReference>
<evidence type="ECO:0000256" key="7">
    <source>
        <dbReference type="ARBA" id="ARBA00022741"/>
    </source>
</evidence>
<keyword evidence="10 13" id="KW-0472">Membrane</keyword>
<keyword evidence="3" id="KW-0813">Transport</keyword>
<dbReference type="InterPro" id="IPR027417">
    <property type="entry name" value="P-loop_NTPase"/>
</dbReference>
<evidence type="ECO:0000256" key="3">
    <source>
        <dbReference type="ARBA" id="ARBA00022448"/>
    </source>
</evidence>
<keyword evidence="6" id="KW-0677">Repeat</keyword>
<evidence type="ECO:0000259" key="15">
    <source>
        <dbReference type="PROSITE" id="PS50929"/>
    </source>
</evidence>
<keyword evidence="11" id="KW-0325">Glycoprotein</keyword>
<keyword evidence="9 13" id="KW-1133">Transmembrane helix</keyword>
<comment type="caution">
    <text evidence="17">The sequence shown here is derived from an EMBL/GenBank/DDBJ whole genome shotgun (WGS) entry which is preliminary data.</text>
</comment>
<evidence type="ECO:0000313" key="18">
    <source>
        <dbReference type="Proteomes" id="UP001195769"/>
    </source>
</evidence>
<dbReference type="InterPro" id="IPR003593">
    <property type="entry name" value="AAA+_ATPase"/>
</dbReference>
<evidence type="ECO:0000256" key="5">
    <source>
        <dbReference type="ARBA" id="ARBA00022692"/>
    </source>
</evidence>
<evidence type="ECO:0000256" key="4">
    <source>
        <dbReference type="ARBA" id="ARBA00022475"/>
    </source>
</evidence>
<dbReference type="GO" id="GO:0016887">
    <property type="term" value="F:ATP hydrolysis activity"/>
    <property type="evidence" value="ECO:0007669"/>
    <property type="project" value="InterPro"/>
</dbReference>
<keyword evidence="18" id="KW-1185">Reference proteome</keyword>
<evidence type="ECO:0000256" key="12">
    <source>
        <dbReference type="SAM" id="MobiDB-lite"/>
    </source>
</evidence>
<keyword evidence="17" id="KW-0378">Hydrolase</keyword>
<keyword evidence="8" id="KW-0067">ATP-binding</keyword>